<protein>
    <submittedName>
        <fullName evidence="3">Cytochrome P450</fullName>
    </submittedName>
</protein>
<comment type="similarity">
    <text evidence="1 2">Belongs to the cytochrome P450 family.</text>
</comment>
<evidence type="ECO:0000256" key="1">
    <source>
        <dbReference type="ARBA" id="ARBA00010617"/>
    </source>
</evidence>
<dbReference type="SUPFAM" id="SSF48264">
    <property type="entry name" value="Cytochrome P450"/>
    <property type="match status" value="1"/>
</dbReference>
<proteinExistence type="inferred from homology"/>
<dbReference type="Proteomes" id="UP001332243">
    <property type="component" value="Unassembled WGS sequence"/>
</dbReference>
<keyword evidence="2" id="KW-0408">Iron</keyword>
<keyword evidence="2" id="KW-0560">Oxidoreductase</keyword>
<dbReference type="PANTHER" id="PTHR46696:SF1">
    <property type="entry name" value="CYTOCHROME P450 YJIB-RELATED"/>
    <property type="match status" value="1"/>
</dbReference>
<evidence type="ECO:0000313" key="4">
    <source>
        <dbReference type="Proteomes" id="UP001332243"/>
    </source>
</evidence>
<dbReference type="EMBL" id="JAZGQK010000002">
    <property type="protein sequence ID" value="MEE6257491.1"/>
    <property type="molecule type" value="Genomic_DNA"/>
</dbReference>
<dbReference type="CDD" id="cd11029">
    <property type="entry name" value="CYP107-like"/>
    <property type="match status" value="1"/>
</dbReference>
<dbReference type="RefSeq" id="WP_331212601.1">
    <property type="nucleotide sequence ID" value="NZ_JAZGQK010000002.1"/>
</dbReference>
<reference evidence="3 4" key="1">
    <citation type="submission" date="2024-01" db="EMBL/GenBank/DDBJ databases">
        <title>Genome insights into Plantactinospora sonchi sp. nov.</title>
        <authorList>
            <person name="Wang L."/>
        </authorList>
    </citation>
    <scope>NUCLEOTIDE SEQUENCE [LARGE SCALE GENOMIC DNA]</scope>
    <source>
        <strain evidence="3 4">NEAU-QY2</strain>
    </source>
</reference>
<name>A0ABU7RLW7_9ACTN</name>
<dbReference type="InterPro" id="IPR002397">
    <property type="entry name" value="Cyt_P450_B"/>
</dbReference>
<sequence length="400" mass="43557">MSTTAAADPFGSAKELHEVLARLRRESPVTEMPLPNGATAWLVTRYEDAQRALGDPRLSKAVSASGVNYRNLVPPEVGEAVTRHMLATDPPDHTRLRRLVSSAFTARRTAALRPWIEELAERLLDEMAGAEQVDLLDAYAYPLPIQVLCQLLGVPVEEQADFRGWVSAIVAGPMDVRAWPPAITAMVGYIGELLERKRRQPGDDLLSALLAVRDEGDRLTDDELTSMVYLLLIAGHETTANLIANGMLVLLAEPDRWARVVAAPELLPGVIEELLRYEGPVQAASFRTTLEPVELGGQLIPAGASVLVSLASANRDPARYAEADQLVLNRPAVPNLAFGHGIHYCLGAPLARLEAQVAFRALARRFPGIRLAIPVDEVVWRPSLLIRCLTGLPVTLNGTR</sequence>
<dbReference type="PROSITE" id="PS00086">
    <property type="entry name" value="CYTOCHROME_P450"/>
    <property type="match status" value="1"/>
</dbReference>
<organism evidence="3 4">
    <name type="scientific">Plantactinospora sonchi</name>
    <dbReference type="NCBI Taxonomy" id="1544735"/>
    <lineage>
        <taxon>Bacteria</taxon>
        <taxon>Bacillati</taxon>
        <taxon>Actinomycetota</taxon>
        <taxon>Actinomycetes</taxon>
        <taxon>Micromonosporales</taxon>
        <taxon>Micromonosporaceae</taxon>
        <taxon>Plantactinospora</taxon>
    </lineage>
</organism>
<dbReference type="PRINTS" id="PR00385">
    <property type="entry name" value="P450"/>
</dbReference>
<accession>A0ABU7RLW7</accession>
<dbReference type="Pfam" id="PF00067">
    <property type="entry name" value="p450"/>
    <property type="match status" value="1"/>
</dbReference>
<gene>
    <name evidence="3" type="ORF">V1633_03180</name>
</gene>
<evidence type="ECO:0000256" key="2">
    <source>
        <dbReference type="RuleBase" id="RU000461"/>
    </source>
</evidence>
<dbReference type="PANTHER" id="PTHR46696">
    <property type="entry name" value="P450, PUTATIVE (EUROFUNG)-RELATED"/>
    <property type="match status" value="1"/>
</dbReference>
<dbReference type="InterPro" id="IPR001128">
    <property type="entry name" value="Cyt_P450"/>
</dbReference>
<keyword evidence="2" id="KW-0503">Monooxygenase</keyword>
<dbReference type="InterPro" id="IPR017972">
    <property type="entry name" value="Cyt_P450_CS"/>
</dbReference>
<dbReference type="InterPro" id="IPR036396">
    <property type="entry name" value="Cyt_P450_sf"/>
</dbReference>
<dbReference type="Gene3D" id="1.10.630.10">
    <property type="entry name" value="Cytochrome P450"/>
    <property type="match status" value="1"/>
</dbReference>
<keyword evidence="4" id="KW-1185">Reference proteome</keyword>
<evidence type="ECO:0000313" key="3">
    <source>
        <dbReference type="EMBL" id="MEE6257491.1"/>
    </source>
</evidence>
<dbReference type="PRINTS" id="PR00359">
    <property type="entry name" value="BP450"/>
</dbReference>
<keyword evidence="2" id="KW-0479">Metal-binding</keyword>
<comment type="caution">
    <text evidence="3">The sequence shown here is derived from an EMBL/GenBank/DDBJ whole genome shotgun (WGS) entry which is preliminary data.</text>
</comment>
<keyword evidence="2" id="KW-0349">Heme</keyword>